<dbReference type="InterPro" id="IPR013656">
    <property type="entry name" value="PAS_4"/>
</dbReference>
<dbReference type="CDD" id="cd17546">
    <property type="entry name" value="REC_hyHK_CKI1_RcsC-like"/>
    <property type="match status" value="1"/>
</dbReference>
<dbReference type="PANTHER" id="PTHR45339:SF1">
    <property type="entry name" value="HYBRID SIGNAL TRANSDUCTION HISTIDINE KINASE J"/>
    <property type="match status" value="1"/>
</dbReference>
<dbReference type="InterPro" id="IPR001789">
    <property type="entry name" value="Sig_transdc_resp-reg_receiver"/>
</dbReference>
<sequence>MNKFQQFDISDFLNEIQEPLFLMDSEEIIFFNKYFEKTFIPISDDWKAFIDQPELISELDNFFQHGELTSTRLIKQLIAKDRSIERFEWAFINLPSSYNSRFLIAKGNQIKTEAFDQSDLIFKNGGSVTDELRYIQSVLNNSHDLIAILDQEGNYKFISDSVSQKLGFSTSEILGRNFREFSSTGFIEIIKGDFSLVLNSEEEVSIDFWVKLRDGKRIYLESFAKNLLNHPQIQGIIFSSRDVTEYVLAEESLQRRYDIENLIMQMSSKLIGGSFQELESEFYAGISRFGEFFEASSADILVFNRDTAELETLSSWSFNKDGDRQTSPSKDERRLIFENQSFLEKGKVRLVTGFEDQSNALRGLNTWNIIIPMISGIKLLGVIRFESKSSGFSFDEKEIQILRQLGDVMAGAYLGSLMNRKIEWNENLLTQTEMLSKSGSWRYSSYKNLFYCSGGFASLFGLGPKPVTAEFSSLIFKIDKPSRAEFIKNLRKASQEKARTSGEFSISDSKGKVRFVSYEIEGKQEFLTQGLEVYGFCTDISHKRASESYLRLQSQILAQVSDPILVTNLELEVIYLNEAAVQLCCPNTARDYEGKFSDLVTIHWELDEKIDQIAAELQVGEVWKSERFIHTLHTHFSPFEISIQAIHAEGKDKIGYSIILRGLEEKHKSEQIAKRAQMIVENSPAVLFRVDPNERYKIHYISENISRFGYDAALLMEKETSFLDLLHPEDSEKILTNYKDKLQKDGIPAFSGEYRVKTLNGEYVWVEDSTRDVISGSGKIILHEGLFQDISDRKNLERIKSQRDEQYRVLASNIPETNIFLLDKERNYILAEGTNFEKWGLNRNDFEGKKLKDVQLTPYQEINAILDRVYLEKEIVESEFQLMGRHYHRTIRPIVENGNVEYALSIVRDIQDEYQAKIDLQQSEEKYRRLVEESTEIIFSLTEAFLLQYVSPNVKQFLGYDSEAVIGRSIFDFLNPDDLGIFQEMLEESNDFLAHNQFLEFRLRHKNGEYRVFSTNGKLIEDKNGIHRYYTGVARDISKLKETQRELFLAKERAEQASQIKSQFLSVMSHEIRTPMNAVIGLAHFLMEENPRPDQMENLKTLQFSAENLMALINDILDYNKIDSGKVELEQAQFDLRNIIHRIVHSHSFYANEKSLRISCEIDEAIPELLIGDSLRIGQIVNNLVSNAIKFTGTGFVRVSILKEFSKGNYTDIKFVFEDTGIGIPENKRKSIFEAFTQASSSTSRKYGGTGLGLAIVKRLVELHGGEIEVRNRIGGGSVFEFVISFEFIDFKKMESEKSSLFSKNRSLQNASILVAEDNAVNQILIRKFLGKWNAGNLVIASDGQEALEEFNVGNFDVVLLDLQMPELDGFEVAKAIRNHIDPQKRNVPVLALTASSFNEIREEMRISGMNDFIPKPFAPEVLYEKILKHLTLKDQD</sequence>
<dbReference type="InterPro" id="IPR029016">
    <property type="entry name" value="GAF-like_dom_sf"/>
</dbReference>
<dbReference type="Gene3D" id="3.40.50.2300">
    <property type="match status" value="1"/>
</dbReference>
<dbReference type="SUPFAM" id="SSF55874">
    <property type="entry name" value="ATPase domain of HSP90 chaperone/DNA topoisomerase II/histidine kinase"/>
    <property type="match status" value="1"/>
</dbReference>
<dbReference type="Gene3D" id="1.10.287.130">
    <property type="match status" value="1"/>
</dbReference>
<protein>
    <recommendedName>
        <fullName evidence="2">histidine kinase</fullName>
        <ecNumber evidence="2">2.7.13.3</ecNumber>
    </recommendedName>
</protein>
<feature type="modified residue" description="4-aspartylphosphate" evidence="5">
    <location>
        <position position="1362"/>
    </location>
</feature>
<dbReference type="InterPro" id="IPR000700">
    <property type="entry name" value="PAS-assoc_C"/>
</dbReference>
<dbReference type="InterPro" id="IPR000014">
    <property type="entry name" value="PAS"/>
</dbReference>
<dbReference type="STRING" id="279824.SAMN03080617_01686"/>
<dbReference type="SMART" id="SM00387">
    <property type="entry name" value="HATPase_c"/>
    <property type="match status" value="1"/>
</dbReference>
<dbReference type="CDD" id="cd00082">
    <property type="entry name" value="HisKA"/>
    <property type="match status" value="1"/>
</dbReference>
<gene>
    <name evidence="10" type="ORF">SAMN03080617_01686</name>
</gene>
<evidence type="ECO:0000259" key="7">
    <source>
        <dbReference type="PROSITE" id="PS50110"/>
    </source>
</evidence>
<feature type="domain" description="PAS" evidence="8">
    <location>
        <begin position="672"/>
        <end position="745"/>
    </location>
</feature>
<dbReference type="SMART" id="SM00388">
    <property type="entry name" value="HisKA"/>
    <property type="match status" value="1"/>
</dbReference>
<feature type="domain" description="PAS" evidence="8">
    <location>
        <begin position="923"/>
        <end position="989"/>
    </location>
</feature>
<feature type="domain" description="PAS" evidence="8">
    <location>
        <begin position="131"/>
        <end position="201"/>
    </location>
</feature>
<organism evidence="10 11">
    <name type="scientific">Algoriphagus alkaliphilus</name>
    <dbReference type="NCBI Taxonomy" id="279824"/>
    <lineage>
        <taxon>Bacteria</taxon>
        <taxon>Pseudomonadati</taxon>
        <taxon>Bacteroidota</taxon>
        <taxon>Cytophagia</taxon>
        <taxon>Cytophagales</taxon>
        <taxon>Cyclobacteriaceae</taxon>
        <taxon>Algoriphagus</taxon>
    </lineage>
</organism>
<evidence type="ECO:0000256" key="2">
    <source>
        <dbReference type="ARBA" id="ARBA00012438"/>
    </source>
</evidence>
<evidence type="ECO:0000313" key="10">
    <source>
        <dbReference type="EMBL" id="SDA67786.1"/>
    </source>
</evidence>
<dbReference type="InterPro" id="IPR001610">
    <property type="entry name" value="PAC"/>
</dbReference>
<dbReference type="Pfam" id="PF08447">
    <property type="entry name" value="PAS_3"/>
    <property type="match status" value="2"/>
</dbReference>
<dbReference type="GO" id="GO:0000155">
    <property type="term" value="F:phosphorelay sensor kinase activity"/>
    <property type="evidence" value="ECO:0007669"/>
    <property type="project" value="InterPro"/>
</dbReference>
<feature type="domain" description="Histidine kinase" evidence="6">
    <location>
        <begin position="1067"/>
        <end position="1288"/>
    </location>
</feature>
<dbReference type="PROSITE" id="PS50112">
    <property type="entry name" value="PAS"/>
    <property type="match status" value="3"/>
</dbReference>
<keyword evidence="3 5" id="KW-0597">Phosphoprotein</keyword>
<dbReference type="InterPro" id="IPR035965">
    <property type="entry name" value="PAS-like_dom_sf"/>
</dbReference>
<dbReference type="Proteomes" id="UP000198756">
    <property type="component" value="Unassembled WGS sequence"/>
</dbReference>
<dbReference type="Pfam" id="PF13426">
    <property type="entry name" value="PAS_9"/>
    <property type="match status" value="1"/>
</dbReference>
<dbReference type="InterPro" id="IPR036890">
    <property type="entry name" value="HATPase_C_sf"/>
</dbReference>
<evidence type="ECO:0000259" key="8">
    <source>
        <dbReference type="PROSITE" id="PS50112"/>
    </source>
</evidence>
<dbReference type="SUPFAM" id="SSF52172">
    <property type="entry name" value="CheY-like"/>
    <property type="match status" value="1"/>
</dbReference>
<dbReference type="PROSITE" id="PS50110">
    <property type="entry name" value="RESPONSE_REGULATORY"/>
    <property type="match status" value="1"/>
</dbReference>
<dbReference type="CDD" id="cd16922">
    <property type="entry name" value="HATPase_EvgS-ArcB-TorS-like"/>
    <property type="match status" value="1"/>
</dbReference>
<dbReference type="SMART" id="SM00091">
    <property type="entry name" value="PAS"/>
    <property type="match status" value="5"/>
</dbReference>
<evidence type="ECO:0000259" key="6">
    <source>
        <dbReference type="PROSITE" id="PS50109"/>
    </source>
</evidence>
<dbReference type="InterPro" id="IPR005467">
    <property type="entry name" value="His_kinase_dom"/>
</dbReference>
<dbReference type="InterPro" id="IPR003594">
    <property type="entry name" value="HATPase_dom"/>
</dbReference>
<evidence type="ECO:0000259" key="9">
    <source>
        <dbReference type="PROSITE" id="PS50113"/>
    </source>
</evidence>
<dbReference type="Gene3D" id="3.30.450.20">
    <property type="entry name" value="PAS domain"/>
    <property type="match status" value="5"/>
</dbReference>
<dbReference type="CDD" id="cd00130">
    <property type="entry name" value="PAS"/>
    <property type="match status" value="3"/>
</dbReference>
<feature type="domain" description="PAC" evidence="9">
    <location>
        <begin position="750"/>
        <end position="802"/>
    </location>
</feature>
<dbReference type="SUPFAM" id="SSF47384">
    <property type="entry name" value="Homodimeric domain of signal transducing histidine kinase"/>
    <property type="match status" value="1"/>
</dbReference>
<dbReference type="Gene3D" id="3.30.450.40">
    <property type="match status" value="1"/>
</dbReference>
<dbReference type="Pfam" id="PF02518">
    <property type="entry name" value="HATPase_c"/>
    <property type="match status" value="1"/>
</dbReference>
<dbReference type="Pfam" id="PF00512">
    <property type="entry name" value="HisKA"/>
    <property type="match status" value="1"/>
</dbReference>
<dbReference type="InterPro" id="IPR003661">
    <property type="entry name" value="HisK_dim/P_dom"/>
</dbReference>
<feature type="domain" description="PAC" evidence="9">
    <location>
        <begin position="204"/>
        <end position="255"/>
    </location>
</feature>
<evidence type="ECO:0000256" key="3">
    <source>
        <dbReference type="ARBA" id="ARBA00022553"/>
    </source>
</evidence>
<feature type="domain" description="Response regulatory" evidence="7">
    <location>
        <begin position="1312"/>
        <end position="1431"/>
    </location>
</feature>
<dbReference type="SMART" id="SM00086">
    <property type="entry name" value="PAC"/>
    <property type="match status" value="4"/>
</dbReference>
<dbReference type="PANTHER" id="PTHR45339">
    <property type="entry name" value="HYBRID SIGNAL TRANSDUCTION HISTIDINE KINASE J"/>
    <property type="match status" value="1"/>
</dbReference>
<comment type="catalytic activity">
    <reaction evidence="1">
        <text>ATP + protein L-histidine = ADP + protein N-phospho-L-histidine.</text>
        <dbReference type="EC" id="2.7.13.3"/>
    </reaction>
</comment>
<dbReference type="Pfam" id="PF08448">
    <property type="entry name" value="PAS_4"/>
    <property type="match status" value="1"/>
</dbReference>
<dbReference type="PROSITE" id="PS50113">
    <property type="entry name" value="PAC"/>
    <property type="match status" value="3"/>
</dbReference>
<keyword evidence="11" id="KW-1185">Reference proteome</keyword>
<dbReference type="PRINTS" id="PR00344">
    <property type="entry name" value="BCTRLSENSOR"/>
</dbReference>
<evidence type="ECO:0000256" key="4">
    <source>
        <dbReference type="ARBA" id="ARBA00023012"/>
    </source>
</evidence>
<dbReference type="OrthoDB" id="9797097at2"/>
<evidence type="ECO:0000256" key="1">
    <source>
        <dbReference type="ARBA" id="ARBA00000085"/>
    </source>
</evidence>
<feature type="domain" description="PAC" evidence="9">
    <location>
        <begin position="997"/>
        <end position="1049"/>
    </location>
</feature>
<evidence type="ECO:0000313" key="11">
    <source>
        <dbReference type="Proteomes" id="UP000198756"/>
    </source>
</evidence>
<proteinExistence type="predicted"/>
<dbReference type="EC" id="2.7.13.3" evidence="2"/>
<dbReference type="EMBL" id="FMXE01000009">
    <property type="protein sequence ID" value="SDA67786.1"/>
    <property type="molecule type" value="Genomic_DNA"/>
</dbReference>
<dbReference type="InterPro" id="IPR011006">
    <property type="entry name" value="CheY-like_superfamily"/>
</dbReference>
<accession>A0A1G5XCV8</accession>
<reference evidence="11" key="1">
    <citation type="submission" date="2016-10" db="EMBL/GenBank/DDBJ databases">
        <authorList>
            <person name="Varghese N."/>
            <person name="Submissions S."/>
        </authorList>
    </citation>
    <scope>NUCLEOTIDE SEQUENCE [LARGE SCALE GENOMIC DNA]</scope>
    <source>
        <strain evidence="11">DSM 22703</strain>
    </source>
</reference>
<dbReference type="SMART" id="SM00448">
    <property type="entry name" value="REC"/>
    <property type="match status" value="1"/>
</dbReference>
<dbReference type="PROSITE" id="PS50109">
    <property type="entry name" value="HIS_KIN"/>
    <property type="match status" value="1"/>
</dbReference>
<dbReference type="SUPFAM" id="SSF55785">
    <property type="entry name" value="PYP-like sensor domain (PAS domain)"/>
    <property type="match status" value="5"/>
</dbReference>
<dbReference type="InterPro" id="IPR013655">
    <property type="entry name" value="PAS_fold_3"/>
</dbReference>
<dbReference type="FunFam" id="3.30.565.10:FF:000010">
    <property type="entry name" value="Sensor histidine kinase RcsC"/>
    <property type="match status" value="1"/>
</dbReference>
<dbReference type="NCBIfam" id="TIGR00229">
    <property type="entry name" value="sensory_box"/>
    <property type="match status" value="3"/>
</dbReference>
<dbReference type="RefSeq" id="WP_092729503.1">
    <property type="nucleotide sequence ID" value="NZ_FMXE01000009.1"/>
</dbReference>
<dbReference type="InterPro" id="IPR036097">
    <property type="entry name" value="HisK_dim/P_sf"/>
</dbReference>
<dbReference type="InterPro" id="IPR004358">
    <property type="entry name" value="Sig_transdc_His_kin-like_C"/>
</dbReference>
<evidence type="ECO:0000256" key="5">
    <source>
        <dbReference type="PROSITE-ProRule" id="PRU00169"/>
    </source>
</evidence>
<dbReference type="Pfam" id="PF00072">
    <property type="entry name" value="Response_reg"/>
    <property type="match status" value="1"/>
</dbReference>
<name>A0A1G5XCV8_9BACT</name>
<keyword evidence="4" id="KW-0902">Two-component regulatory system</keyword>
<dbReference type="Gene3D" id="3.30.565.10">
    <property type="entry name" value="Histidine kinase-like ATPase, C-terminal domain"/>
    <property type="match status" value="1"/>
</dbReference>